<reference evidence="1" key="2">
    <citation type="journal article" date="2015" name="Data Brief">
        <title>Shoot transcriptome of the giant reed, Arundo donax.</title>
        <authorList>
            <person name="Barrero R.A."/>
            <person name="Guerrero F.D."/>
            <person name="Moolhuijzen P."/>
            <person name="Goolsby J.A."/>
            <person name="Tidwell J."/>
            <person name="Bellgard S.E."/>
            <person name="Bellgard M.I."/>
        </authorList>
    </citation>
    <scope>NUCLEOTIDE SEQUENCE</scope>
    <source>
        <tissue evidence="1">Shoot tissue taken approximately 20 cm above the soil surface</tissue>
    </source>
</reference>
<proteinExistence type="predicted"/>
<name>A0A0A9A268_ARUDO</name>
<dbReference type="AlphaFoldDB" id="A0A0A9A268"/>
<dbReference type="EMBL" id="GBRH01252714">
    <property type="protein sequence ID" value="JAD45181.1"/>
    <property type="molecule type" value="Transcribed_RNA"/>
</dbReference>
<accession>A0A0A9A268</accession>
<organism evidence="1">
    <name type="scientific">Arundo donax</name>
    <name type="common">Giant reed</name>
    <name type="synonym">Donax arundinaceus</name>
    <dbReference type="NCBI Taxonomy" id="35708"/>
    <lineage>
        <taxon>Eukaryota</taxon>
        <taxon>Viridiplantae</taxon>
        <taxon>Streptophyta</taxon>
        <taxon>Embryophyta</taxon>
        <taxon>Tracheophyta</taxon>
        <taxon>Spermatophyta</taxon>
        <taxon>Magnoliopsida</taxon>
        <taxon>Liliopsida</taxon>
        <taxon>Poales</taxon>
        <taxon>Poaceae</taxon>
        <taxon>PACMAD clade</taxon>
        <taxon>Arundinoideae</taxon>
        <taxon>Arundineae</taxon>
        <taxon>Arundo</taxon>
    </lineage>
</organism>
<reference evidence="1" key="1">
    <citation type="submission" date="2014-09" db="EMBL/GenBank/DDBJ databases">
        <authorList>
            <person name="Magalhaes I.L.F."/>
            <person name="Oliveira U."/>
            <person name="Santos F.R."/>
            <person name="Vidigal T.H.D.A."/>
            <person name="Brescovit A.D."/>
            <person name="Santos A.J."/>
        </authorList>
    </citation>
    <scope>NUCLEOTIDE SEQUENCE</scope>
    <source>
        <tissue evidence="1">Shoot tissue taken approximately 20 cm above the soil surface</tissue>
    </source>
</reference>
<sequence length="24" mass="2782">MCMISAVHNITCTYRTPRHAYAIE</sequence>
<evidence type="ECO:0000313" key="1">
    <source>
        <dbReference type="EMBL" id="JAD45181.1"/>
    </source>
</evidence>
<protein>
    <submittedName>
        <fullName evidence="1">Uncharacterized protein</fullName>
    </submittedName>
</protein>